<reference evidence="1" key="1">
    <citation type="submission" date="2014-09" db="EMBL/GenBank/DDBJ databases">
        <authorList>
            <person name="Magalhaes I.L.F."/>
            <person name="Oliveira U."/>
            <person name="Santos F.R."/>
            <person name="Vidigal T.H.D.A."/>
            <person name="Brescovit A.D."/>
            <person name="Santos A.J."/>
        </authorList>
    </citation>
    <scope>NUCLEOTIDE SEQUENCE</scope>
    <source>
        <tissue evidence="1">Shoot tissue taken approximately 20 cm above the soil surface</tissue>
    </source>
</reference>
<reference evidence="1" key="2">
    <citation type="journal article" date="2015" name="Data Brief">
        <title>Shoot transcriptome of the giant reed, Arundo donax.</title>
        <authorList>
            <person name="Barrero R.A."/>
            <person name="Guerrero F.D."/>
            <person name="Moolhuijzen P."/>
            <person name="Goolsby J.A."/>
            <person name="Tidwell J."/>
            <person name="Bellgard S.E."/>
            <person name="Bellgard M.I."/>
        </authorList>
    </citation>
    <scope>NUCLEOTIDE SEQUENCE</scope>
    <source>
        <tissue evidence="1">Shoot tissue taken approximately 20 cm above the soil surface</tissue>
    </source>
</reference>
<dbReference type="AlphaFoldDB" id="A0A0A9H4D0"/>
<name>A0A0A9H4D0_ARUDO</name>
<sequence length="65" mass="7470">MCFLQLECALHFCCNVHARLNRLPLHFILLFKEQSGNLVLAPEQCSCCSTHTAPFRSFLIQYNVV</sequence>
<evidence type="ECO:0000313" key="1">
    <source>
        <dbReference type="EMBL" id="JAE27753.1"/>
    </source>
</evidence>
<organism evidence="1">
    <name type="scientific">Arundo donax</name>
    <name type="common">Giant reed</name>
    <name type="synonym">Donax arundinaceus</name>
    <dbReference type="NCBI Taxonomy" id="35708"/>
    <lineage>
        <taxon>Eukaryota</taxon>
        <taxon>Viridiplantae</taxon>
        <taxon>Streptophyta</taxon>
        <taxon>Embryophyta</taxon>
        <taxon>Tracheophyta</taxon>
        <taxon>Spermatophyta</taxon>
        <taxon>Magnoliopsida</taxon>
        <taxon>Liliopsida</taxon>
        <taxon>Poales</taxon>
        <taxon>Poaceae</taxon>
        <taxon>PACMAD clade</taxon>
        <taxon>Arundinoideae</taxon>
        <taxon>Arundineae</taxon>
        <taxon>Arundo</taxon>
    </lineage>
</organism>
<protein>
    <submittedName>
        <fullName evidence="1">Uncharacterized protein</fullName>
    </submittedName>
</protein>
<proteinExistence type="predicted"/>
<dbReference type="EMBL" id="GBRH01170143">
    <property type="protein sequence ID" value="JAE27753.1"/>
    <property type="molecule type" value="Transcribed_RNA"/>
</dbReference>
<accession>A0A0A9H4D0</accession>